<organism evidence="12 13">
    <name type="scientific">Pseudomonas pohangensis</name>
    <dbReference type="NCBI Taxonomy" id="364197"/>
    <lineage>
        <taxon>Bacteria</taxon>
        <taxon>Pseudomonadati</taxon>
        <taxon>Pseudomonadota</taxon>
        <taxon>Gammaproteobacteria</taxon>
        <taxon>Pseudomonadales</taxon>
        <taxon>Pseudomonadaceae</taxon>
        <taxon>Pseudomonas</taxon>
    </lineage>
</organism>
<evidence type="ECO:0000256" key="2">
    <source>
        <dbReference type="ARBA" id="ARBA00022490"/>
    </source>
</evidence>
<comment type="catalytic activity">
    <reaction evidence="8">
        <text>L-aspartate(89)-[ribosomal protein uS12]-hydrogen + (sulfur carrier)-SH + AH2 + 2 S-adenosyl-L-methionine = 3-methylsulfanyl-L-aspartate(89)-[ribosomal protein uS12]-hydrogen + (sulfur carrier)-H + 5'-deoxyadenosine + L-methionine + A + S-adenosyl-L-homocysteine + 2 H(+)</text>
        <dbReference type="Rhea" id="RHEA:37087"/>
        <dbReference type="Rhea" id="RHEA-COMP:10460"/>
        <dbReference type="Rhea" id="RHEA-COMP:10461"/>
        <dbReference type="Rhea" id="RHEA-COMP:14737"/>
        <dbReference type="Rhea" id="RHEA-COMP:14739"/>
        <dbReference type="ChEBI" id="CHEBI:13193"/>
        <dbReference type="ChEBI" id="CHEBI:15378"/>
        <dbReference type="ChEBI" id="CHEBI:17319"/>
        <dbReference type="ChEBI" id="CHEBI:17499"/>
        <dbReference type="ChEBI" id="CHEBI:29917"/>
        <dbReference type="ChEBI" id="CHEBI:29961"/>
        <dbReference type="ChEBI" id="CHEBI:57844"/>
        <dbReference type="ChEBI" id="CHEBI:57856"/>
        <dbReference type="ChEBI" id="CHEBI:59789"/>
        <dbReference type="ChEBI" id="CHEBI:64428"/>
        <dbReference type="ChEBI" id="CHEBI:73599"/>
        <dbReference type="EC" id="2.8.4.4"/>
    </reaction>
</comment>
<dbReference type="EMBL" id="LT629785">
    <property type="protein sequence ID" value="SDU21785.1"/>
    <property type="molecule type" value="Genomic_DNA"/>
</dbReference>
<dbReference type="OrthoDB" id="9805215at2"/>
<dbReference type="InterPro" id="IPR006638">
    <property type="entry name" value="Elp3/MiaA/NifB-like_rSAM"/>
</dbReference>
<dbReference type="PROSITE" id="PS51918">
    <property type="entry name" value="RADICAL_SAM"/>
    <property type="match status" value="1"/>
</dbReference>
<evidence type="ECO:0000256" key="1">
    <source>
        <dbReference type="ARBA" id="ARBA00022485"/>
    </source>
</evidence>
<dbReference type="NCBIfam" id="TIGR01125">
    <property type="entry name" value="30S ribosomal protein S12 methylthiotransferase RimO"/>
    <property type="match status" value="1"/>
</dbReference>
<dbReference type="FunFam" id="2.40.50.140:FF:000060">
    <property type="entry name" value="Ribosomal protein S12 methylthiotransferase RimO"/>
    <property type="match status" value="1"/>
</dbReference>
<dbReference type="InterPro" id="IPR023404">
    <property type="entry name" value="rSAM_horseshoe"/>
</dbReference>
<keyword evidence="3 8" id="KW-0808">Transferase</keyword>
<dbReference type="GO" id="GO:0103039">
    <property type="term" value="F:protein methylthiotransferase activity"/>
    <property type="evidence" value="ECO:0007669"/>
    <property type="project" value="UniProtKB-EC"/>
</dbReference>
<dbReference type="GO" id="GO:0005840">
    <property type="term" value="C:ribosome"/>
    <property type="evidence" value="ECO:0007669"/>
    <property type="project" value="UniProtKB-KW"/>
</dbReference>
<comment type="function">
    <text evidence="8">Catalyzes the methylthiolation of an aspartic acid residue of ribosomal protein uS12.</text>
</comment>
<proteinExistence type="inferred from homology"/>
<dbReference type="PROSITE" id="PS50926">
    <property type="entry name" value="TRAM"/>
    <property type="match status" value="1"/>
</dbReference>
<evidence type="ECO:0000313" key="13">
    <source>
        <dbReference type="Proteomes" id="UP000243232"/>
    </source>
</evidence>
<comment type="similarity">
    <text evidence="8">Belongs to the methylthiotransferase family. RimO subfamily.</text>
</comment>
<dbReference type="Gene3D" id="3.80.30.20">
    <property type="entry name" value="tm_1862 like domain"/>
    <property type="match status" value="1"/>
</dbReference>
<keyword evidence="1 8" id="KW-0004">4Fe-4S</keyword>
<dbReference type="FunFam" id="3.40.50.12160:FF:000002">
    <property type="entry name" value="Ribosomal protein S12 methylthiotransferase RimO"/>
    <property type="match status" value="1"/>
</dbReference>
<dbReference type="PANTHER" id="PTHR43837">
    <property type="entry name" value="RIBOSOMAL PROTEIN S12 METHYLTHIOTRANSFERASE RIMO"/>
    <property type="match status" value="1"/>
</dbReference>
<dbReference type="SFLD" id="SFLDF00274">
    <property type="entry name" value="ribosomal_protein_S12_methylth"/>
    <property type="match status" value="1"/>
</dbReference>
<dbReference type="InterPro" id="IPR002792">
    <property type="entry name" value="TRAM_dom"/>
</dbReference>
<keyword evidence="6 8" id="KW-0408">Iron</keyword>
<dbReference type="AlphaFoldDB" id="A0A1H2GQJ1"/>
<dbReference type="HAMAP" id="MF_01865">
    <property type="entry name" value="MTTase_RimO"/>
    <property type="match status" value="1"/>
</dbReference>
<evidence type="ECO:0000256" key="8">
    <source>
        <dbReference type="HAMAP-Rule" id="MF_01865"/>
    </source>
</evidence>
<dbReference type="InterPro" id="IPR020612">
    <property type="entry name" value="Methylthiotransferase_CS"/>
</dbReference>
<gene>
    <name evidence="8" type="primary">rimO</name>
    <name evidence="12" type="ORF">SAMN05216296_2463</name>
</gene>
<dbReference type="Pfam" id="PF04055">
    <property type="entry name" value="Radical_SAM"/>
    <property type="match status" value="1"/>
</dbReference>
<name>A0A1H2GQJ1_9PSED</name>
<dbReference type="PANTHER" id="PTHR43837:SF1">
    <property type="entry name" value="RIBOSOMAL PROTEIN US12 METHYLTHIOTRANSFERASE RIMO"/>
    <property type="match status" value="1"/>
</dbReference>
<accession>A0A1H2GQJ1</accession>
<dbReference type="InterPro" id="IPR013848">
    <property type="entry name" value="Methylthiotransferase_N"/>
</dbReference>
<feature type="binding site" evidence="8">
    <location>
        <position position="19"/>
    </location>
    <ligand>
        <name>[4Fe-4S] cluster</name>
        <dbReference type="ChEBI" id="CHEBI:49883"/>
        <label>1</label>
    </ligand>
</feature>
<dbReference type="Gene3D" id="2.40.50.140">
    <property type="entry name" value="Nucleic acid-binding proteins"/>
    <property type="match status" value="1"/>
</dbReference>
<feature type="domain" description="TRAM" evidence="9">
    <location>
        <begin position="379"/>
        <end position="443"/>
    </location>
</feature>
<dbReference type="GO" id="GO:0051539">
    <property type="term" value="F:4 iron, 4 sulfur cluster binding"/>
    <property type="evidence" value="ECO:0007669"/>
    <property type="project" value="UniProtKB-UniRule"/>
</dbReference>
<keyword evidence="4 8" id="KW-0949">S-adenosyl-L-methionine</keyword>
<feature type="domain" description="Radical SAM core" evidence="11">
    <location>
        <begin position="139"/>
        <end position="376"/>
    </location>
</feature>
<sequence>MSTSEATGTRRVGFVSLGCPKALVDSERILTQLRMEGYEVVSSYENADVVVVNTCGFIDSAKAESLEVIGEALAENGKVIVTGCMGVEESAIRNVHPSVLAVTGPQQYEQVVNAVHDVVPPNKEHNPLIDLVPPQGVKLTPRHYAYLKISEGCNHSCSFCIIPSMRGKLVSRPVGEVLSEAERLVKAGVREVLVISQDTSAYGVDVKYKTDFWNGQPVKTRMLELCEALGSMGVWVRLHYVYPYPNVDDVIPLMAAGKILPYLDIPFQHASPKVLKAMKRPAFEDKTLARIKQWREVCPQLTIRSTFIVGFPGETEEDFQYLLDWLSEAQLDRVGCFQYSPVEGAPANLLDQHVPDDIKQERWERFMAHQQAISAARLQQKIGQEIEVLIDEVDDEGAVGRSWADAPEIDGSVFIASTGVKPGDKLRVRVVDADEYDLWAEPV</sequence>
<dbReference type="RefSeq" id="WP_090195676.1">
    <property type="nucleotide sequence ID" value="NZ_LT629785.1"/>
</dbReference>
<dbReference type="FunFam" id="3.80.30.20:FF:000001">
    <property type="entry name" value="tRNA-2-methylthio-N(6)-dimethylallyladenosine synthase 2"/>
    <property type="match status" value="1"/>
</dbReference>
<keyword evidence="2 8" id="KW-0963">Cytoplasm</keyword>
<feature type="binding site" evidence="8">
    <location>
        <position position="157"/>
    </location>
    <ligand>
        <name>[4Fe-4S] cluster</name>
        <dbReference type="ChEBI" id="CHEBI:49883"/>
        <label>2</label>
        <note>4Fe-4S-S-AdoMet</note>
    </ligand>
</feature>
<dbReference type="Gene3D" id="3.40.50.12160">
    <property type="entry name" value="Methylthiotransferase, N-terminal domain"/>
    <property type="match status" value="1"/>
</dbReference>
<dbReference type="GO" id="GO:0035599">
    <property type="term" value="F:aspartic acid methylthiotransferase activity"/>
    <property type="evidence" value="ECO:0007669"/>
    <property type="project" value="TreeGrafter"/>
</dbReference>
<dbReference type="GO" id="GO:0005829">
    <property type="term" value="C:cytosol"/>
    <property type="evidence" value="ECO:0007669"/>
    <property type="project" value="TreeGrafter"/>
</dbReference>
<dbReference type="SFLD" id="SFLDS00029">
    <property type="entry name" value="Radical_SAM"/>
    <property type="match status" value="1"/>
</dbReference>
<dbReference type="NCBIfam" id="TIGR00089">
    <property type="entry name" value="MiaB/RimO family radical SAM methylthiotransferase"/>
    <property type="match status" value="1"/>
</dbReference>
<dbReference type="PROSITE" id="PS01278">
    <property type="entry name" value="MTTASE_RADICAL"/>
    <property type="match status" value="1"/>
</dbReference>
<evidence type="ECO:0000259" key="10">
    <source>
        <dbReference type="PROSITE" id="PS51449"/>
    </source>
</evidence>
<dbReference type="InterPro" id="IPR012340">
    <property type="entry name" value="NA-bd_OB-fold"/>
</dbReference>
<evidence type="ECO:0000256" key="7">
    <source>
        <dbReference type="ARBA" id="ARBA00023014"/>
    </source>
</evidence>
<keyword evidence="13" id="KW-1185">Reference proteome</keyword>
<evidence type="ECO:0000259" key="11">
    <source>
        <dbReference type="PROSITE" id="PS51918"/>
    </source>
</evidence>
<dbReference type="Proteomes" id="UP000243232">
    <property type="component" value="Chromosome I"/>
</dbReference>
<dbReference type="InterPro" id="IPR005839">
    <property type="entry name" value="Methylthiotransferase"/>
</dbReference>
<dbReference type="SUPFAM" id="SSF102114">
    <property type="entry name" value="Radical SAM enzymes"/>
    <property type="match status" value="1"/>
</dbReference>
<evidence type="ECO:0000256" key="6">
    <source>
        <dbReference type="ARBA" id="ARBA00023004"/>
    </source>
</evidence>
<protein>
    <recommendedName>
        <fullName evidence="8">Ribosomal protein uS12 methylthiotransferase RimO</fullName>
        <shortName evidence="8">uS12 MTTase</shortName>
        <shortName evidence="8">uS12 methylthiotransferase</shortName>
        <ecNumber evidence="8">2.8.4.4</ecNumber>
    </recommendedName>
    <alternativeName>
        <fullName evidence="8">Ribosomal protein uS12 (aspartate-C(3))-methylthiotransferase</fullName>
    </alternativeName>
    <alternativeName>
        <fullName evidence="8">Ribosome maturation factor RimO</fullName>
    </alternativeName>
</protein>
<dbReference type="CDD" id="cd01335">
    <property type="entry name" value="Radical_SAM"/>
    <property type="match status" value="1"/>
</dbReference>
<feature type="domain" description="MTTase N-terminal" evidence="10">
    <location>
        <begin position="10"/>
        <end position="120"/>
    </location>
</feature>
<evidence type="ECO:0000313" key="12">
    <source>
        <dbReference type="EMBL" id="SDU21785.1"/>
    </source>
</evidence>
<feature type="binding site" evidence="8">
    <location>
        <position position="55"/>
    </location>
    <ligand>
        <name>[4Fe-4S] cluster</name>
        <dbReference type="ChEBI" id="CHEBI:49883"/>
        <label>1</label>
    </ligand>
</feature>
<dbReference type="InterPro" id="IPR038135">
    <property type="entry name" value="Methylthiotransferase_N_sf"/>
</dbReference>
<dbReference type="Pfam" id="PF18693">
    <property type="entry name" value="TRAM_2"/>
    <property type="match status" value="1"/>
</dbReference>
<dbReference type="STRING" id="364197.SAMN05216296_2463"/>
<dbReference type="EC" id="2.8.4.4" evidence="8"/>
<keyword evidence="7 8" id="KW-0411">Iron-sulfur</keyword>
<evidence type="ECO:0000256" key="5">
    <source>
        <dbReference type="ARBA" id="ARBA00022723"/>
    </source>
</evidence>
<evidence type="ECO:0000259" key="9">
    <source>
        <dbReference type="PROSITE" id="PS50926"/>
    </source>
</evidence>
<dbReference type="PROSITE" id="PS51449">
    <property type="entry name" value="MTTASE_N"/>
    <property type="match status" value="1"/>
</dbReference>
<dbReference type="GO" id="GO:0006400">
    <property type="term" value="P:tRNA modification"/>
    <property type="evidence" value="ECO:0007669"/>
    <property type="project" value="InterPro"/>
</dbReference>
<dbReference type="Pfam" id="PF00919">
    <property type="entry name" value="UPF0004"/>
    <property type="match status" value="1"/>
</dbReference>
<comment type="cofactor">
    <cofactor evidence="8">
        <name>[4Fe-4S] cluster</name>
        <dbReference type="ChEBI" id="CHEBI:49883"/>
    </cofactor>
    <text evidence="8">Binds 2 [4Fe-4S] clusters. One cluster is coordinated with 3 cysteines and an exchangeable S-adenosyl-L-methionine.</text>
</comment>
<keyword evidence="12" id="KW-0687">Ribonucleoprotein</keyword>
<feature type="binding site" evidence="8">
    <location>
        <position position="84"/>
    </location>
    <ligand>
        <name>[4Fe-4S] cluster</name>
        <dbReference type="ChEBI" id="CHEBI:49883"/>
        <label>1</label>
    </ligand>
</feature>
<evidence type="ECO:0000256" key="4">
    <source>
        <dbReference type="ARBA" id="ARBA00022691"/>
    </source>
</evidence>
<keyword evidence="12" id="KW-0689">Ribosomal protein</keyword>
<comment type="subcellular location">
    <subcellularLocation>
        <location evidence="8">Cytoplasm</location>
    </subcellularLocation>
</comment>
<dbReference type="GO" id="GO:0046872">
    <property type="term" value="F:metal ion binding"/>
    <property type="evidence" value="ECO:0007669"/>
    <property type="project" value="UniProtKB-KW"/>
</dbReference>
<feature type="binding site" evidence="8">
    <location>
        <position position="153"/>
    </location>
    <ligand>
        <name>[4Fe-4S] cluster</name>
        <dbReference type="ChEBI" id="CHEBI:49883"/>
        <label>2</label>
        <note>4Fe-4S-S-AdoMet</note>
    </ligand>
</feature>
<dbReference type="InterPro" id="IPR007197">
    <property type="entry name" value="rSAM"/>
</dbReference>
<dbReference type="InterPro" id="IPR058240">
    <property type="entry name" value="rSAM_sf"/>
</dbReference>
<dbReference type="SFLD" id="SFLDG01061">
    <property type="entry name" value="methylthiotransferase"/>
    <property type="match status" value="1"/>
</dbReference>
<dbReference type="SMART" id="SM00729">
    <property type="entry name" value="Elp3"/>
    <property type="match status" value="1"/>
</dbReference>
<dbReference type="InterPro" id="IPR005840">
    <property type="entry name" value="Ribosomal_uS12_MeSTrfase_RimO"/>
</dbReference>
<reference evidence="13" key="1">
    <citation type="submission" date="2016-10" db="EMBL/GenBank/DDBJ databases">
        <authorList>
            <person name="Varghese N."/>
            <person name="Submissions S."/>
        </authorList>
    </citation>
    <scope>NUCLEOTIDE SEQUENCE [LARGE SCALE GENOMIC DNA]</scope>
    <source>
        <strain evidence="13">DSM 17875</strain>
    </source>
</reference>
<feature type="binding site" evidence="8">
    <location>
        <position position="160"/>
    </location>
    <ligand>
        <name>[4Fe-4S] cluster</name>
        <dbReference type="ChEBI" id="CHEBI:49883"/>
        <label>2</label>
        <note>4Fe-4S-S-AdoMet</note>
    </ligand>
</feature>
<dbReference type="SFLD" id="SFLDG01082">
    <property type="entry name" value="B12-binding_domain_containing"/>
    <property type="match status" value="1"/>
</dbReference>
<evidence type="ECO:0000256" key="3">
    <source>
        <dbReference type="ARBA" id="ARBA00022679"/>
    </source>
</evidence>
<keyword evidence="5 8" id="KW-0479">Metal-binding</keyword>